<comment type="caution">
    <text evidence="1">The sequence shown here is derived from an EMBL/GenBank/DDBJ whole genome shotgun (WGS) entry which is preliminary data.</text>
</comment>
<dbReference type="Proteomes" id="UP000075324">
    <property type="component" value="Unassembled WGS sequence"/>
</dbReference>
<accession>A0A150MPI9</accession>
<dbReference type="AlphaFoldDB" id="A0A150MPI9"/>
<sequence>MLLPFIPKEQMLNGTALKQNTKKKAIGRNKILARNSNNIYEQFGL</sequence>
<gene>
    <name evidence="1" type="ORF">B4110_3789</name>
</gene>
<reference evidence="1 2" key="1">
    <citation type="submission" date="2016-01" db="EMBL/GenBank/DDBJ databases">
        <title>Draft Genome Sequences of Seven Thermophilic Sporeformers Isolated from Foods.</title>
        <authorList>
            <person name="Berendsen E.M."/>
            <person name="Wells-Bennik M.H."/>
            <person name="Krawcyk A.O."/>
            <person name="De Jong A."/>
            <person name="Holsappel S."/>
            <person name="Eijlander R.T."/>
            <person name="Kuipers O.P."/>
        </authorList>
    </citation>
    <scope>NUCLEOTIDE SEQUENCE [LARGE SCALE GENOMIC DNA]</scope>
    <source>
        <strain evidence="1 2">B4110</strain>
    </source>
</reference>
<evidence type="ECO:0000313" key="2">
    <source>
        <dbReference type="Proteomes" id="UP000075324"/>
    </source>
</evidence>
<evidence type="ECO:0000313" key="1">
    <source>
        <dbReference type="EMBL" id="KYD26292.1"/>
    </source>
</evidence>
<protein>
    <submittedName>
        <fullName evidence="1">Uncharacterized protein</fullName>
    </submittedName>
</protein>
<organism evidence="1 2">
    <name type="scientific">Parageobacillus toebii</name>
    <dbReference type="NCBI Taxonomy" id="153151"/>
    <lineage>
        <taxon>Bacteria</taxon>
        <taxon>Bacillati</taxon>
        <taxon>Bacillota</taxon>
        <taxon>Bacilli</taxon>
        <taxon>Bacillales</taxon>
        <taxon>Anoxybacillaceae</taxon>
        <taxon>Parageobacillus</taxon>
    </lineage>
</organism>
<dbReference type="EMBL" id="LQYW01000124">
    <property type="protein sequence ID" value="KYD26292.1"/>
    <property type="molecule type" value="Genomic_DNA"/>
</dbReference>
<proteinExistence type="predicted"/>
<name>A0A150MPI9_9BACL</name>